<reference evidence="4 5" key="1">
    <citation type="submission" date="2020-06" db="EMBL/GenBank/DDBJ databases">
        <title>Actinokineospora xiongansis sp. nov., isolated from soil of Baiyangdian.</title>
        <authorList>
            <person name="Zhang X."/>
        </authorList>
    </citation>
    <scope>NUCLEOTIDE SEQUENCE [LARGE SCALE GENOMIC DNA]</scope>
    <source>
        <strain evidence="4 5">HBU206404</strain>
    </source>
</reference>
<dbReference type="Gene3D" id="2.60.40.10">
    <property type="entry name" value="Immunoglobulins"/>
    <property type="match status" value="1"/>
</dbReference>
<evidence type="ECO:0000256" key="1">
    <source>
        <dbReference type="ARBA" id="ARBA00022729"/>
    </source>
</evidence>
<dbReference type="InterPro" id="IPR014756">
    <property type="entry name" value="Ig_E-set"/>
</dbReference>
<feature type="domain" description="F5/8 type C" evidence="3">
    <location>
        <begin position="260"/>
        <end position="354"/>
    </location>
</feature>
<dbReference type="SUPFAM" id="SSF49785">
    <property type="entry name" value="Galactose-binding domain-like"/>
    <property type="match status" value="4"/>
</dbReference>
<dbReference type="Pfam" id="PF09118">
    <property type="entry name" value="GO-like_E_set"/>
    <property type="match status" value="1"/>
</dbReference>
<dbReference type="RefSeq" id="WP_187219389.1">
    <property type="nucleotide sequence ID" value="NZ_JABVED010000003.1"/>
</dbReference>
<evidence type="ECO:0000313" key="4">
    <source>
        <dbReference type="EMBL" id="MBC6446998.1"/>
    </source>
</evidence>
<dbReference type="CDD" id="cd02851">
    <property type="entry name" value="E_set_GO_C"/>
    <property type="match status" value="1"/>
</dbReference>
<dbReference type="Gene3D" id="2.130.10.80">
    <property type="entry name" value="Galactose oxidase/kelch, beta-propeller"/>
    <property type="match status" value="1"/>
</dbReference>
<gene>
    <name evidence="4" type="ORF">GPZ80_07410</name>
</gene>
<dbReference type="InterPro" id="IPR006652">
    <property type="entry name" value="Kelch_1"/>
</dbReference>
<sequence length="1047" mass="109113">MLYPGPQGGHDGGGDHHIVPTAASMVPAAPPLARDGWTVKATSEKPDARASNVLDGDPSTSWHSTEAAEHSITIDMRHTRRVSGLAYTPHADGGNGTIGRYEVSLSTDGEAWTKPVSAGVAVDDPTVKTMSFAVAGARFVRLRSLDGPWAAAAELSVFGDPGAPLPSMPLDRSARTARTTPDAMTVDLKAPTALTGLSLRHGRVGEYRISLSNDGKTFGAPVATGVWGEDDKVKDAAFGATVNARHVRLTAVTGSLSDGAEIDLTGPVPGNAPPLARFDWTATASDEDSASPATNLIDGRQDTVWRPRPGGSKPATFTVDLRREQPVSSIVLTPHGGVRAAEYSVAVSTDGKTFGAPVATGAWSDDGLPKTAVLTGAPNARFVQVTSTARAMDGAEFYAYGAADLTSTAPLDRTGWTATASDEDTAGGKVAANAIDGTDATMWHSKQTAPAAPLPHWLTLDMKSAQTVSGVAVRPRGDGPSGYNGRIGQYQIRVSDDGVNFGNPVASGTWPDTSAPQTALLNTSVSARYVRITALTEAGNRGPWSSIPEINVLTPAAPRDASEVGSWSAVNGYPIIPVASAVLPNNKLLMWAAFAPNDFGGMNGYTQTAILDLTTGKVTNRRVDNTGHDMFCPGTSVLADGRVLVTGGSDDKKSSVYNPFTDTWSATGELNVRRGYQGQTTLSTGEAFIVGGSWSGGEGGKTAEVYSPGRNTWRLLSGVPAEPLATADNKGLFRSDNHGWFFAVSGGRVFHAGPSRRMNWISTTGNGSITDAGPRGDSEDAMNGNAVMYDIGKILAVGGSPQYSDVFASTRAYTIDITSGTSATVNRVGDMAYRRIFASSVVLPDGKVAVIGGMIYGLGFSDQDAVYVPELWDPATGQFTKLAPMAVARTYHSVANLLPDGRVFTGGGGLCGATCAVNHFDGQILTPPYLLNPDGTPKPRPAIVNAPAGATLGGKFAVSTDKPVVAFSLMRFSSITHSVDNDQRRIPLTPVSLGGNSYQVSVPTDPGVALPGYYMLFAMDANGVPSVAKTIKISEPFVARVGSRGPG</sequence>
<dbReference type="PANTHER" id="PTHR32208">
    <property type="entry name" value="SECRETED PROTEIN-RELATED"/>
    <property type="match status" value="1"/>
</dbReference>
<keyword evidence="1" id="KW-0732">Signal</keyword>
<dbReference type="InterPro" id="IPR011043">
    <property type="entry name" value="Gal_Oxase/kelch_b-propeller"/>
</dbReference>
<dbReference type="PANTHER" id="PTHR32208:SF68">
    <property type="entry name" value="GALACTOSE OXIDASE"/>
    <property type="match status" value="1"/>
</dbReference>
<evidence type="ECO:0000259" key="3">
    <source>
        <dbReference type="PROSITE" id="PS50022"/>
    </source>
</evidence>
<dbReference type="InterPro" id="IPR008979">
    <property type="entry name" value="Galactose-bd-like_sf"/>
</dbReference>
<feature type="region of interest" description="Disordered" evidence="2">
    <location>
        <begin position="43"/>
        <end position="63"/>
    </location>
</feature>
<organism evidence="4 5">
    <name type="scientific">Actinokineospora xionganensis</name>
    <dbReference type="NCBI Taxonomy" id="2684470"/>
    <lineage>
        <taxon>Bacteria</taxon>
        <taxon>Bacillati</taxon>
        <taxon>Actinomycetota</taxon>
        <taxon>Actinomycetes</taxon>
        <taxon>Pseudonocardiales</taxon>
        <taxon>Pseudonocardiaceae</taxon>
        <taxon>Actinokineospora</taxon>
    </lineage>
</organism>
<feature type="domain" description="F5/8 type C" evidence="3">
    <location>
        <begin position="395"/>
        <end position="536"/>
    </location>
</feature>
<dbReference type="SUPFAM" id="SSF50965">
    <property type="entry name" value="Galactose oxidase, central domain"/>
    <property type="match status" value="1"/>
</dbReference>
<dbReference type="SMART" id="SM00612">
    <property type="entry name" value="Kelch"/>
    <property type="match status" value="4"/>
</dbReference>
<dbReference type="SMART" id="SM00231">
    <property type="entry name" value="FA58C"/>
    <property type="match status" value="3"/>
</dbReference>
<keyword evidence="5" id="KW-1185">Reference proteome</keyword>
<proteinExistence type="predicted"/>
<dbReference type="InterPro" id="IPR013783">
    <property type="entry name" value="Ig-like_fold"/>
</dbReference>
<dbReference type="SUPFAM" id="SSF81296">
    <property type="entry name" value="E set domains"/>
    <property type="match status" value="1"/>
</dbReference>
<evidence type="ECO:0000256" key="2">
    <source>
        <dbReference type="SAM" id="MobiDB-lite"/>
    </source>
</evidence>
<protein>
    <submittedName>
        <fullName evidence="4">Discoidin domain-containing protein</fullName>
    </submittedName>
</protein>
<feature type="domain" description="F5/8 type C" evidence="3">
    <location>
        <begin position="21"/>
        <end position="160"/>
    </location>
</feature>
<name>A0ABR7L2T5_9PSEU</name>
<dbReference type="Proteomes" id="UP000734823">
    <property type="component" value="Unassembled WGS sequence"/>
</dbReference>
<dbReference type="Pfam" id="PF07250">
    <property type="entry name" value="Glyoxal_oxid_N"/>
    <property type="match status" value="1"/>
</dbReference>
<dbReference type="PROSITE" id="PS50022">
    <property type="entry name" value="FA58C_3"/>
    <property type="match status" value="3"/>
</dbReference>
<evidence type="ECO:0000313" key="5">
    <source>
        <dbReference type="Proteomes" id="UP000734823"/>
    </source>
</evidence>
<dbReference type="Pfam" id="PF00754">
    <property type="entry name" value="F5_F8_type_C"/>
    <property type="match status" value="4"/>
</dbReference>
<comment type="caution">
    <text evidence="4">The sequence shown here is derived from an EMBL/GenBank/DDBJ whole genome shotgun (WGS) entry which is preliminary data.</text>
</comment>
<dbReference type="InterPro" id="IPR015202">
    <property type="entry name" value="GO-like_E_set"/>
</dbReference>
<dbReference type="Gene3D" id="2.60.120.260">
    <property type="entry name" value="Galactose-binding domain-like"/>
    <property type="match status" value="4"/>
</dbReference>
<dbReference type="InterPro" id="IPR037293">
    <property type="entry name" value="Gal_Oxidase_central_sf"/>
</dbReference>
<accession>A0ABR7L2T5</accession>
<dbReference type="InterPro" id="IPR000421">
    <property type="entry name" value="FA58C"/>
</dbReference>
<dbReference type="InterPro" id="IPR009880">
    <property type="entry name" value="Glyoxal_oxidase_N"/>
</dbReference>
<dbReference type="EMBL" id="JABVED010000003">
    <property type="protein sequence ID" value="MBC6446998.1"/>
    <property type="molecule type" value="Genomic_DNA"/>
</dbReference>